<evidence type="ECO:0000256" key="1">
    <source>
        <dbReference type="SAM" id="MobiDB-lite"/>
    </source>
</evidence>
<feature type="compositionally biased region" description="Polar residues" evidence="1">
    <location>
        <begin position="55"/>
        <end position="68"/>
    </location>
</feature>
<protein>
    <submittedName>
        <fullName evidence="2">Uncharacterized protein</fullName>
    </submittedName>
</protein>
<organism evidence="2 3">
    <name type="scientific">Aspergillus steynii IBT 23096</name>
    <dbReference type="NCBI Taxonomy" id="1392250"/>
    <lineage>
        <taxon>Eukaryota</taxon>
        <taxon>Fungi</taxon>
        <taxon>Dikarya</taxon>
        <taxon>Ascomycota</taxon>
        <taxon>Pezizomycotina</taxon>
        <taxon>Eurotiomycetes</taxon>
        <taxon>Eurotiomycetidae</taxon>
        <taxon>Eurotiales</taxon>
        <taxon>Aspergillaceae</taxon>
        <taxon>Aspergillus</taxon>
        <taxon>Aspergillus subgen. Circumdati</taxon>
    </lineage>
</organism>
<dbReference type="RefSeq" id="XP_024704877.1">
    <property type="nucleotide sequence ID" value="XM_024849299.1"/>
</dbReference>
<accession>A0A2I2G9M1</accession>
<name>A0A2I2G9M1_9EURO</name>
<comment type="caution">
    <text evidence="2">The sequence shown here is derived from an EMBL/GenBank/DDBJ whole genome shotgun (WGS) entry which is preliminary data.</text>
</comment>
<feature type="region of interest" description="Disordered" evidence="1">
    <location>
        <begin position="40"/>
        <end position="159"/>
    </location>
</feature>
<dbReference type="EMBL" id="MSFO01000004">
    <property type="protein sequence ID" value="PLB49575.1"/>
    <property type="molecule type" value="Genomic_DNA"/>
</dbReference>
<sequence>MNAPPSSPESDYQSSWEEEELRRALHNSLPKLAERLHEEIANNPELSARCIDTVGQESKTDTTQSSHVNGLEVIPEERNEQEMACPKAEGGAEPQPIIEMPTEASSQTAPAQHHNQENIPPMRRRVYSTSDTESPEPLLAPPSSPVANYPHHSQANGTK</sequence>
<reference evidence="2 3" key="1">
    <citation type="submission" date="2016-12" db="EMBL/GenBank/DDBJ databases">
        <title>The genomes of Aspergillus section Nigri reveals drivers in fungal speciation.</title>
        <authorList>
            <consortium name="DOE Joint Genome Institute"/>
            <person name="Vesth T.C."/>
            <person name="Nybo J."/>
            <person name="Theobald S."/>
            <person name="Brandl J."/>
            <person name="Frisvad J.C."/>
            <person name="Nielsen K.F."/>
            <person name="Lyhne E.K."/>
            <person name="Kogle M.E."/>
            <person name="Kuo A."/>
            <person name="Riley R."/>
            <person name="Clum A."/>
            <person name="Nolan M."/>
            <person name="Lipzen A."/>
            <person name="Salamov A."/>
            <person name="Henrissat B."/>
            <person name="Wiebenga A."/>
            <person name="De Vries R.P."/>
            <person name="Grigoriev I.V."/>
            <person name="Mortensen U.H."/>
            <person name="Andersen M.R."/>
            <person name="Baker S.E."/>
        </authorList>
    </citation>
    <scope>NUCLEOTIDE SEQUENCE [LARGE SCALE GENOMIC DNA]</scope>
    <source>
        <strain evidence="2 3">IBT 23096</strain>
    </source>
</reference>
<evidence type="ECO:0000313" key="3">
    <source>
        <dbReference type="Proteomes" id="UP000234275"/>
    </source>
</evidence>
<evidence type="ECO:0000313" key="2">
    <source>
        <dbReference type="EMBL" id="PLB49575.1"/>
    </source>
</evidence>
<proteinExistence type="predicted"/>
<keyword evidence="3" id="KW-1185">Reference proteome</keyword>
<dbReference type="Proteomes" id="UP000234275">
    <property type="component" value="Unassembled WGS sequence"/>
</dbReference>
<dbReference type="GeneID" id="36556998"/>
<dbReference type="OrthoDB" id="4475751at2759"/>
<dbReference type="AlphaFoldDB" id="A0A2I2G9M1"/>
<dbReference type="VEuPathDB" id="FungiDB:P170DRAFT_437152"/>
<gene>
    <name evidence="2" type="ORF">P170DRAFT_437152</name>
</gene>